<comment type="caution">
    <text evidence="6">The sequence shown here is derived from an EMBL/GenBank/DDBJ whole genome shotgun (WGS) entry which is preliminary data.</text>
</comment>
<dbReference type="CDD" id="cd19534">
    <property type="entry name" value="E_NRPS"/>
    <property type="match status" value="2"/>
</dbReference>
<evidence type="ECO:0000259" key="5">
    <source>
        <dbReference type="PROSITE" id="PS50075"/>
    </source>
</evidence>
<dbReference type="NCBIfam" id="TIGR01733">
    <property type="entry name" value="AA-adenyl-dom"/>
    <property type="match status" value="1"/>
</dbReference>
<comment type="cofactor">
    <cofactor evidence="1">
        <name>pantetheine 4'-phosphate</name>
        <dbReference type="ChEBI" id="CHEBI:47942"/>
    </cofactor>
</comment>
<proteinExistence type="predicted"/>
<feature type="domain" description="Carrier" evidence="5">
    <location>
        <begin position="3037"/>
        <end position="3111"/>
    </location>
</feature>
<keyword evidence="3" id="KW-0597">Phosphoprotein</keyword>
<dbReference type="InterPro" id="IPR025110">
    <property type="entry name" value="AMP-bd_C"/>
</dbReference>
<dbReference type="Gene3D" id="3.30.300.30">
    <property type="match status" value="1"/>
</dbReference>
<dbReference type="NCBIfam" id="TIGR01720">
    <property type="entry name" value="NRPS-para261"/>
    <property type="match status" value="2"/>
</dbReference>
<dbReference type="Pfam" id="PF00668">
    <property type="entry name" value="Condensation"/>
    <property type="match status" value="6"/>
</dbReference>
<sequence>MTTTPFDTHGLSPAKLALLARRLRGEGGNAGGGIPRRPEGEPVALPPAQHSLWVVDQVLADNSVYSVHREWWLSGRLDPGALRRALDDLVRRHEILRTTYLDAGDNQPVQVIHPFRGADLRVVDLTGVPGGQREQRAVRLAEAELRRPFDLAAGPVFRAALFQVDIEEHLLLLNMHHLVSDGWSCAVLGRELGELYSAHVHGRRPVLPELPIQYADYAHWQARRVAGELRDQQLGYWRSALEEIRPLLALPTDRPYPAVPSHRAAQVKRTLPAAMTSAVRALARDHGVTVFTTVLTAFAVVLGRCSGQDTFSVGSLTSGRGHAEVADLLGLFANTVPVPADLRGEPTFAELLDRTHRAVLGALDHQDVSFDQIVAAVAPNREPARNPLFQVLFQLIERGEESWRFASLDTRYADLHNDTGKVDLALFAVDLGERLELQVEYSTDLLLTETADRFADRVVRVLDQVIANPGARLPDVDVLPDRERVIVTDGWNDTAADYPRATLPALFENAVRRAPDSVAVTDVDGDTVSYCALNTRANRLAHHLRALGIGAESVVGVCVEHSVDMFAALLGVLKAGAAYVPLDPEHPADRLAFMLSDTGARVVVTQDAAASAVPAEFDGTLVSLDGDAERLAGRPGTDPVAVTGPDNLVYVMYTSGSTGRPKGVMISHAGLVNYLWWAIDGYGLDGASGAPMLGSIAFDLSVPNFFLPLIGGKDVTLLPKDKSLSALADLLRGPGDFSLLKLTPGHLDVLRGMLPDADRVDCVRTFVVGADEVRPETVAAWRKAAPNARIIDEYGPTETVVGCSTYLVDESFDPSVPVSIGRPIANIRMYVLDDRLEPVPVGAVGELCIGGAGVARGYLNRRGLTAEKFVPDPFAPTPGERMYRTGDLARFRADGNLDFLGRIDHQVKILGYRIELGEIEARLLLHEGVSEAVVVAREDVPGHKRLVAYVVPAGDLDVEELRSAAAKSLPAYMVPRVWQVLDRMPLTQAGKVDRRALPVPEGATAPICSQQAPTTPTEAALAEIWARVLDVDRVGVHDDFFHLGGDSILAIQIGAQARRAGLAVTVRQVFEHRTVATLAAAIGSAAPVAVRADQHTVSGTVTLTPILRWFTQQRVRHDHYNQSVLVNCQPAVHPDVLTRALDAVVDHHDSLRMRLSRVDGQWRAEIAEAEAGPLVRVVDLTGLSDEQRRETRDRAGQGVHIGLSLTGGPIVSAVLFTENGLGTELLIAVNHVAVDTVSWNILLEDLDTAHRQLDAGEPVTLPAKSTSLQYWAKRLTDHANSPEFAAEAALWATPAATPTPIPADHDLGPNCEESGRVVEVALPEDVTDALVRRVPAAYRTEINDVLLTALVRTITEWTGGDAALVELEGHGREPLFDDVDLSRTVGWFTSVLPVQLRLAGDGWGAQLKATKERLRAVPRHGIGHGLARHLRTETASALAAAPQPEVSFNYLGRLDRQREAGGRFIGRDESLGTHRDPQGERGHLIGVTAFVAKVGTGNTLRLYWSYSANRHTEDTVRRLAERYLAHLTDLIDHCVAGGTIGATPSDFPLAGLDQPVLDRLLDRLPVPAGDVADLYPLSPLQSGMLFRSIFDPESADYFEQTGFVLRGEFDAEVFQTAWRQGVDRHPALRTIFAWDALPHPLQVVLRHQPVRFERLDWTGVEPAEIPQRLDAALRAHRGIAFDLTAECASRLTIVRTSATEHYFLWSLHHILLDAWSVAAVLSEVLATYRALRAGQTPEPAAVTPFRDYIAWTGKQDRAADDEFWRGQLAGLTTPTLLAPSSPIAADPGEAHVNEELTAELTAALQSLALRSGCTVGTVLQAAWALVLAAHTGRRHVVFGTTVTGRTAAVAGIEHMIGMLINTLPCAVLVDPDRTVAGYLADQQTAQLGLREHEHCSLAAIQRHAPVPAGTALFDTFFSYRNFTGRVVGTDTDAELDIGPLPYDFEQTGCPLMLNVNHHDTVCVTAIYRRSLFDENTCVAMIERYVAVLRDLAANPDAPLRELPALAWMDEVVAVSGAEEDGDTDPTNGHVAPRGERETAIAGIWARVLGLDHVGAHDDFFDLGGDSIVAIQIVAEARRIGVPVTLPLVFKHRTVARLAQAIAADTAAPVQADQHAVSGAVVLTPILHWFTERPIHHDHYNQSVLLSCQPAVRPDVLQRALAALADHHDALRIRLSTMDGRWVAEIREAGTEPLLRVTDLSGLPGEKQQETRERVASEIQSGLSMLNGQILAAALFTGGDRGTELMIVIHHVAVDTVSWNILLEDLDTACRQLETGHPVTLPPKSTSLQYWAKRLTDHANSPEFAAEAAYWVEQTGEPAPAIPVDHDRGPNTGDSARAVTVTLPAELTDALVHRVPAAYRTEINDVLLTALARTVTEWTGGSCALVELEGHGREPLFDDVDLSRTVGWFTDLVPVTLPAVEGGWGTALKTVKEQLRAVPHHGIGHGLARYLRTDTTQVLAATPDPLLLFNYVGRLDRQRGPAGRFSELPDRLAADRAGESPRSYLINVEAAISGGQLRVHWVYSTHRHREDTVRRISERYLHHLTELIEHCAAGACGATPSDFPLAGLDQPALDRMLAMLPDSARDVEDVYPLSPLQSGMLFHVLRATDPADYLVQKVYAITGALDVDAFVAAWQGVVDRHAVLRTTFAWEGVPQPVQVVWRHRPVELERLDWTGVRSAEIPSRIQARLRRDLRAGFDLAAECPSRLTVITTRNEHYLLWNLHHIVLDAWSIATVLDEVLAGYGAACAGAEADLPAVTPFRDHIAWGHDRESDADFWRAELAGLSAPVPLSTRSAVDGCGVGRVFGELPAELVTRLNELAVRCRSTAGTVLQTAWALLLSGHTGSRDVVFGTTVAGRATGIPGVERMVGMLMNTVPTRVRIDPSQSLTEFIPARQTAQLGLREREHCALADVQRWSPVPAGTPLFDTVVNYVNFGQADARTAGPIELRAVPGPLGQTGQPLVIELNQHDRIELLLSYDRSRFDEAQCARLLDHFGQLVHDILDAPQAPLGEFLARIPAGPVPVAGGGRPADPAGSRVAARTGAERVLAGVWKRVLGVEDVGVHEDFFDVGGNSILVFQVVTLAQKAGLGITVQQALRHRKIAELAASVVPGQPARSAETPAEPAGEIPLPPAPQHFIERDVNHDHHNQSVLLTWRRPPDPDLVERALQAVMAHHDGPRLRVSRVDGDARLTVAEPTADPILRVVETNEDNTVGAVADEVNASLSLSGGPLLRAALLLDPAGLAPARLLLVAHQIAVDLVSWSILLDDLTAAYRQLDSGAEPTLPPVGTQYRRWARRLAEYPRTTRFAEQSAFWLARRPQPAEVPVDRPGGRNTEGARQVVETALPVRSTETLLREAPTTFGARLDEVLLSAVATAIARWTGAQNVVVDLESHGREPLTDDMDLGRTVGWLSVVYPLHIHLPGPDPIRRLTAVREQLRAVPQRGIGHGLSTDSDGRACSQVSFAFHGQGFDRPALGPDALFEATTKTPGTSRDPRDPRPHLLTIDAGVSGGRATVRWTYSPESHDRATIERVAGYCLEELRALAERHDTGPGPGGDLGRRLTERLFPHAPALVVPMARHRVPAIGVALIVGGERVASWGEGITGGEHSRPVQPSTLFPCSSVSKHVTTAGVLRLVQQGSIALDETVDRYLTSWRLPPGEPVTLRQLLGHTAGLMSGVTPSGYVQQPRGTRPALRPMLDHVVRDRPPGTGFRYSNAHFAVVQQVVADVTGTSFADAMRSLVLGPLGMADSGFEHDFPEARADRTAHGHDADGVPYPGGWSLVADIASSGLWTTADDLATLELAILRAATGAGTGFLTRELATQMVLPAGPRYGLGTTITRGTGTHWFGHPGDRRTHQALTAIDLHSGSGLVVLANIGGEAPLLANVADELGLDIDYRVREG</sequence>
<dbReference type="SUPFAM" id="SSF47336">
    <property type="entry name" value="ACP-like"/>
    <property type="match status" value="3"/>
</dbReference>
<dbReference type="Gene3D" id="2.30.38.10">
    <property type="entry name" value="Luciferase, Domain 3"/>
    <property type="match status" value="1"/>
</dbReference>
<protein>
    <submittedName>
        <fullName evidence="6">Amino acid adenylation domain-containing protein/non-ribosomal peptide synthase protein (TIGR01720 family)</fullName>
    </submittedName>
</protein>
<feature type="domain" description="Carrier" evidence="5">
    <location>
        <begin position="2031"/>
        <end position="2105"/>
    </location>
</feature>
<dbReference type="Pfam" id="PF00144">
    <property type="entry name" value="Beta-lactamase"/>
    <property type="match status" value="1"/>
</dbReference>
<dbReference type="InterPro" id="IPR001242">
    <property type="entry name" value="Condensation_dom"/>
</dbReference>
<feature type="domain" description="Carrier" evidence="5">
    <location>
        <begin position="1012"/>
        <end position="1086"/>
    </location>
</feature>
<dbReference type="Gene3D" id="3.30.559.30">
    <property type="entry name" value="Nonribosomal peptide synthetase, condensation domain"/>
    <property type="match status" value="6"/>
</dbReference>
<dbReference type="InterPro" id="IPR036736">
    <property type="entry name" value="ACP-like_sf"/>
</dbReference>
<dbReference type="Pfam" id="PF00550">
    <property type="entry name" value="PP-binding"/>
    <property type="match status" value="3"/>
</dbReference>
<accession>A0ABS4TVV6</accession>
<dbReference type="SUPFAM" id="SSF56601">
    <property type="entry name" value="beta-lactamase/transpeptidase-like"/>
    <property type="match status" value="1"/>
</dbReference>
<dbReference type="InterPro" id="IPR001466">
    <property type="entry name" value="Beta-lactam-related"/>
</dbReference>
<organism evidence="6 7">
    <name type="scientific">Kibdelosporangium banguiense</name>
    <dbReference type="NCBI Taxonomy" id="1365924"/>
    <lineage>
        <taxon>Bacteria</taxon>
        <taxon>Bacillati</taxon>
        <taxon>Actinomycetota</taxon>
        <taxon>Actinomycetes</taxon>
        <taxon>Pseudonocardiales</taxon>
        <taxon>Pseudonocardiaceae</taxon>
        <taxon>Kibdelosporangium</taxon>
    </lineage>
</organism>
<dbReference type="CDD" id="cd19531">
    <property type="entry name" value="LCL_NRPS-like"/>
    <property type="match status" value="1"/>
</dbReference>
<evidence type="ECO:0000256" key="3">
    <source>
        <dbReference type="ARBA" id="ARBA00022553"/>
    </source>
</evidence>
<keyword evidence="2" id="KW-0596">Phosphopantetheine</keyword>
<reference evidence="6 7" key="1">
    <citation type="submission" date="2021-03" db="EMBL/GenBank/DDBJ databases">
        <title>Sequencing the genomes of 1000 actinobacteria strains.</title>
        <authorList>
            <person name="Klenk H.-P."/>
        </authorList>
    </citation>
    <scope>NUCLEOTIDE SEQUENCE [LARGE SCALE GENOMIC DNA]</scope>
    <source>
        <strain evidence="6 7">DSM 46670</strain>
    </source>
</reference>
<keyword evidence="4" id="KW-0045">Antibiotic biosynthesis</keyword>
<evidence type="ECO:0000256" key="2">
    <source>
        <dbReference type="ARBA" id="ARBA00022450"/>
    </source>
</evidence>
<dbReference type="PANTHER" id="PTHR45398:SF1">
    <property type="entry name" value="ENZYME, PUTATIVE (JCVI)-RELATED"/>
    <property type="match status" value="1"/>
</dbReference>
<dbReference type="CDD" id="cd05930">
    <property type="entry name" value="A_NRPS"/>
    <property type="match status" value="1"/>
</dbReference>
<gene>
    <name evidence="6" type="ORF">JOF56_008915</name>
</gene>
<dbReference type="InterPro" id="IPR020845">
    <property type="entry name" value="AMP-binding_CS"/>
</dbReference>
<evidence type="ECO:0000256" key="1">
    <source>
        <dbReference type="ARBA" id="ARBA00001957"/>
    </source>
</evidence>
<dbReference type="InterPro" id="IPR012338">
    <property type="entry name" value="Beta-lactam/transpept-like"/>
</dbReference>
<dbReference type="Gene3D" id="3.40.50.980">
    <property type="match status" value="2"/>
</dbReference>
<dbReference type="SMART" id="SM00823">
    <property type="entry name" value="PKS_PP"/>
    <property type="match status" value="3"/>
</dbReference>
<evidence type="ECO:0000256" key="4">
    <source>
        <dbReference type="ARBA" id="ARBA00023194"/>
    </source>
</evidence>
<dbReference type="InterPro" id="IPR010060">
    <property type="entry name" value="NRPS_synth"/>
</dbReference>
<dbReference type="Gene3D" id="3.40.710.10">
    <property type="entry name" value="DD-peptidase/beta-lactamase superfamily"/>
    <property type="match status" value="1"/>
</dbReference>
<dbReference type="Gene3D" id="3.30.559.10">
    <property type="entry name" value="Chloramphenicol acetyltransferase-like domain"/>
    <property type="match status" value="6"/>
</dbReference>
<dbReference type="InterPro" id="IPR006162">
    <property type="entry name" value="Ppantetheine_attach_site"/>
</dbReference>
<dbReference type="InterPro" id="IPR010071">
    <property type="entry name" value="AA_adenyl_dom"/>
</dbReference>
<dbReference type="CDD" id="cd19543">
    <property type="entry name" value="DCL_NRPS"/>
    <property type="match status" value="1"/>
</dbReference>
<dbReference type="EMBL" id="JAGINW010000001">
    <property type="protein sequence ID" value="MBP2328530.1"/>
    <property type="molecule type" value="Genomic_DNA"/>
</dbReference>
<dbReference type="InterPro" id="IPR000873">
    <property type="entry name" value="AMP-dep_synth/lig_dom"/>
</dbReference>
<evidence type="ECO:0000313" key="7">
    <source>
        <dbReference type="Proteomes" id="UP001519332"/>
    </source>
</evidence>
<dbReference type="SUPFAM" id="SSF56801">
    <property type="entry name" value="Acetyl-CoA synthetase-like"/>
    <property type="match status" value="1"/>
</dbReference>
<dbReference type="Proteomes" id="UP001519332">
    <property type="component" value="Unassembled WGS sequence"/>
</dbReference>
<name>A0ABS4TVV6_9PSEU</name>
<keyword evidence="7" id="KW-1185">Reference proteome</keyword>
<dbReference type="PROSITE" id="PS00012">
    <property type="entry name" value="PHOSPHOPANTETHEINE"/>
    <property type="match status" value="2"/>
</dbReference>
<dbReference type="SUPFAM" id="SSF52777">
    <property type="entry name" value="CoA-dependent acyltransferases"/>
    <property type="match status" value="12"/>
</dbReference>
<evidence type="ECO:0000313" key="6">
    <source>
        <dbReference type="EMBL" id="MBP2328530.1"/>
    </source>
</evidence>
<dbReference type="InterPro" id="IPR023213">
    <property type="entry name" value="CAT-like_dom_sf"/>
</dbReference>
<dbReference type="InterPro" id="IPR045851">
    <property type="entry name" value="AMP-bd_C_sf"/>
</dbReference>
<dbReference type="RefSeq" id="WP_209645507.1">
    <property type="nucleotide sequence ID" value="NZ_JAGINW010000001.1"/>
</dbReference>
<dbReference type="InterPro" id="IPR009081">
    <property type="entry name" value="PP-bd_ACP"/>
</dbReference>
<dbReference type="InterPro" id="IPR020806">
    <property type="entry name" value="PKS_PP-bd"/>
</dbReference>
<dbReference type="PANTHER" id="PTHR45398">
    <property type="match status" value="1"/>
</dbReference>
<dbReference type="PROSITE" id="PS00455">
    <property type="entry name" value="AMP_BINDING"/>
    <property type="match status" value="1"/>
</dbReference>
<dbReference type="Pfam" id="PF13193">
    <property type="entry name" value="AMP-binding_C"/>
    <property type="match status" value="1"/>
</dbReference>
<dbReference type="Pfam" id="PF00501">
    <property type="entry name" value="AMP-binding"/>
    <property type="match status" value="1"/>
</dbReference>
<dbReference type="PROSITE" id="PS50075">
    <property type="entry name" value="CARRIER"/>
    <property type="match status" value="3"/>
</dbReference>
<dbReference type="Gene3D" id="1.10.1200.10">
    <property type="entry name" value="ACP-like"/>
    <property type="match status" value="3"/>
</dbReference>